<reference evidence="1 2" key="1">
    <citation type="submission" date="2021-06" db="EMBL/GenBank/DDBJ databases">
        <title>Caerostris extrusa draft genome.</title>
        <authorList>
            <person name="Kono N."/>
            <person name="Arakawa K."/>
        </authorList>
    </citation>
    <scope>NUCLEOTIDE SEQUENCE [LARGE SCALE GENOMIC DNA]</scope>
</reference>
<name>A0AAV4NIS4_CAEEX</name>
<dbReference type="Proteomes" id="UP001054945">
    <property type="component" value="Unassembled WGS sequence"/>
</dbReference>
<comment type="caution">
    <text evidence="1">The sequence shown here is derived from an EMBL/GenBank/DDBJ whole genome shotgun (WGS) entry which is preliminary data.</text>
</comment>
<protein>
    <submittedName>
        <fullName evidence="1">Uncharacterized protein</fullName>
    </submittedName>
</protein>
<organism evidence="1 2">
    <name type="scientific">Caerostris extrusa</name>
    <name type="common">Bark spider</name>
    <name type="synonym">Caerostris bankana</name>
    <dbReference type="NCBI Taxonomy" id="172846"/>
    <lineage>
        <taxon>Eukaryota</taxon>
        <taxon>Metazoa</taxon>
        <taxon>Ecdysozoa</taxon>
        <taxon>Arthropoda</taxon>
        <taxon>Chelicerata</taxon>
        <taxon>Arachnida</taxon>
        <taxon>Araneae</taxon>
        <taxon>Araneomorphae</taxon>
        <taxon>Entelegynae</taxon>
        <taxon>Araneoidea</taxon>
        <taxon>Araneidae</taxon>
        <taxon>Caerostris</taxon>
    </lineage>
</organism>
<sequence length="127" mass="14792">MFSVFSIQSPNVLTTMPHFLALNYHITVLNYNKPFRLICDQPINCVAVRRVDRSSYLNRITVPLLECVVIIVFEKRIYFECDSEAVSSDSLVQMKGNFFCKTFSKIISTPLKTAYHRDEVEYRVSNR</sequence>
<proteinExistence type="predicted"/>
<accession>A0AAV4NIS4</accession>
<keyword evidence="2" id="KW-1185">Reference proteome</keyword>
<evidence type="ECO:0000313" key="2">
    <source>
        <dbReference type="Proteomes" id="UP001054945"/>
    </source>
</evidence>
<dbReference type="EMBL" id="BPLR01003447">
    <property type="protein sequence ID" value="GIX84707.1"/>
    <property type="molecule type" value="Genomic_DNA"/>
</dbReference>
<dbReference type="AlphaFoldDB" id="A0AAV4NIS4"/>
<evidence type="ECO:0000313" key="1">
    <source>
        <dbReference type="EMBL" id="GIX84707.1"/>
    </source>
</evidence>
<gene>
    <name evidence="1" type="ORF">CEXT_11381</name>
</gene>